<evidence type="ECO:0000313" key="1">
    <source>
        <dbReference type="EMBL" id="ONK78057.1"/>
    </source>
</evidence>
<organism evidence="1 2">
    <name type="scientific">Asparagus officinalis</name>
    <name type="common">Garden asparagus</name>
    <dbReference type="NCBI Taxonomy" id="4686"/>
    <lineage>
        <taxon>Eukaryota</taxon>
        <taxon>Viridiplantae</taxon>
        <taxon>Streptophyta</taxon>
        <taxon>Embryophyta</taxon>
        <taxon>Tracheophyta</taxon>
        <taxon>Spermatophyta</taxon>
        <taxon>Magnoliopsida</taxon>
        <taxon>Liliopsida</taxon>
        <taxon>Asparagales</taxon>
        <taxon>Asparagaceae</taxon>
        <taxon>Asparagoideae</taxon>
        <taxon>Asparagus</taxon>
    </lineage>
</organism>
<accession>A0A5P1FKV7</accession>
<evidence type="ECO:0000313" key="2">
    <source>
        <dbReference type="Proteomes" id="UP000243459"/>
    </source>
</evidence>
<proteinExistence type="predicted"/>
<reference evidence="2" key="1">
    <citation type="journal article" date="2017" name="Nat. Commun.">
        <title>The asparagus genome sheds light on the origin and evolution of a young Y chromosome.</title>
        <authorList>
            <person name="Harkess A."/>
            <person name="Zhou J."/>
            <person name="Xu C."/>
            <person name="Bowers J.E."/>
            <person name="Van der Hulst R."/>
            <person name="Ayyampalayam S."/>
            <person name="Mercati F."/>
            <person name="Riccardi P."/>
            <person name="McKain M.R."/>
            <person name="Kakrana A."/>
            <person name="Tang H."/>
            <person name="Ray J."/>
            <person name="Groenendijk J."/>
            <person name="Arikit S."/>
            <person name="Mathioni S.M."/>
            <person name="Nakano M."/>
            <person name="Shan H."/>
            <person name="Telgmann-Rauber A."/>
            <person name="Kanno A."/>
            <person name="Yue Z."/>
            <person name="Chen H."/>
            <person name="Li W."/>
            <person name="Chen Y."/>
            <person name="Xu X."/>
            <person name="Zhang Y."/>
            <person name="Luo S."/>
            <person name="Chen H."/>
            <person name="Gao J."/>
            <person name="Mao Z."/>
            <person name="Pires J.C."/>
            <person name="Luo M."/>
            <person name="Kudrna D."/>
            <person name="Wing R.A."/>
            <person name="Meyers B.C."/>
            <person name="Yi K."/>
            <person name="Kong H."/>
            <person name="Lavrijsen P."/>
            <person name="Sunseri F."/>
            <person name="Falavigna A."/>
            <person name="Ye Y."/>
            <person name="Leebens-Mack J.H."/>
            <person name="Chen G."/>
        </authorList>
    </citation>
    <scope>NUCLEOTIDE SEQUENCE [LARGE SCALE GENOMIC DNA]</scope>
    <source>
        <strain evidence="2">cv. DH0086</strain>
    </source>
</reference>
<dbReference type="EMBL" id="CM007382">
    <property type="protein sequence ID" value="ONK78057.1"/>
    <property type="molecule type" value="Genomic_DNA"/>
</dbReference>
<gene>
    <name evidence="1" type="ORF">A4U43_C02F13780</name>
</gene>
<dbReference type="Gramene" id="ONK78057">
    <property type="protein sequence ID" value="ONK78057"/>
    <property type="gene ID" value="A4U43_C02F13780"/>
</dbReference>
<feature type="non-terminal residue" evidence="1">
    <location>
        <position position="90"/>
    </location>
</feature>
<keyword evidence="2" id="KW-1185">Reference proteome</keyword>
<name>A0A5P1FKV7_ASPOF</name>
<protein>
    <submittedName>
        <fullName evidence="1">Uncharacterized protein</fullName>
    </submittedName>
</protein>
<dbReference type="AlphaFoldDB" id="A0A5P1FKV7"/>
<dbReference type="Proteomes" id="UP000243459">
    <property type="component" value="Chromosome 2"/>
</dbReference>
<sequence length="90" mass="10582">MSGHIYSWRASYVYAHVVVVLESSKRKTKGVIFSNHSICFIRELYLLELYCQDKRNHANIKVIEVNHIRLWARQPLCTVMIRRCNTSSIS</sequence>